<sequence length="247" mass="27059">MAGCAPQQKAVTSTLSSPMSLEKALVEPAQVEEAIGLEKQLNSRTDEAIPSGENWFKVLPGTIPVIITAPHATRPWREGKRRFSDGGGTASLAVLLHELTGATVIYTTYEGPSDPNYYDDNAFKEQLAQLIALNKPRMVLDIHGSHAYRSYDVDVGTMNGESLQGEDKLLSDLIQRLHQDGIFSLSGNRFPAAKNATITRFSHQHGVPAIQLEINSTYVMPSSGNLEAQRFSRLAQALARYIQDISH</sequence>
<evidence type="ECO:0000313" key="1">
    <source>
        <dbReference type="EMBL" id="PXF31883.1"/>
    </source>
</evidence>
<accession>A0ABX5M2C0</accession>
<dbReference type="Gene3D" id="3.40.630.40">
    <property type="entry name" value="Zn-dependent exopeptidases"/>
    <property type="match status" value="1"/>
</dbReference>
<protein>
    <recommendedName>
        <fullName evidence="3">Ketol-acid reductoisomerase</fullName>
    </recommendedName>
</protein>
<keyword evidence="2" id="KW-1185">Reference proteome</keyword>
<dbReference type="Proteomes" id="UP000248090">
    <property type="component" value="Unassembled WGS sequence"/>
</dbReference>
<dbReference type="SUPFAM" id="SSF53187">
    <property type="entry name" value="Zn-dependent exopeptidases"/>
    <property type="match status" value="1"/>
</dbReference>
<gene>
    <name evidence="1" type="ORF">WH50_07185</name>
</gene>
<evidence type="ECO:0008006" key="3">
    <source>
        <dbReference type="Google" id="ProtNLM"/>
    </source>
</evidence>
<comment type="caution">
    <text evidence="1">The sequence shown here is derived from an EMBL/GenBank/DDBJ whole genome shotgun (WGS) entry which is preliminary data.</text>
</comment>
<name>A0ABX5M2C0_9GAMM</name>
<organism evidence="1 2">
    <name type="scientific">Pokkaliibacter plantistimulans</name>
    <dbReference type="NCBI Taxonomy" id="1635171"/>
    <lineage>
        <taxon>Bacteria</taxon>
        <taxon>Pseudomonadati</taxon>
        <taxon>Pseudomonadota</taxon>
        <taxon>Gammaproteobacteria</taxon>
        <taxon>Oceanospirillales</taxon>
        <taxon>Balneatrichaceae</taxon>
        <taxon>Pokkaliibacter</taxon>
    </lineage>
</organism>
<dbReference type="EMBL" id="LAPT01000029">
    <property type="protein sequence ID" value="PXF31883.1"/>
    <property type="molecule type" value="Genomic_DNA"/>
</dbReference>
<reference evidence="1 2" key="1">
    <citation type="submission" date="2015-03" db="EMBL/GenBank/DDBJ databases">
        <authorList>
            <person name="Krishnan R."/>
            <person name="Midha S."/>
            <person name="Patil P.B."/>
            <person name="Rameshkumar N."/>
        </authorList>
    </citation>
    <scope>NUCLEOTIDE SEQUENCE [LARGE SCALE GENOMIC DNA]</scope>
    <source>
        <strain evidence="1 2">L1E11</strain>
    </source>
</reference>
<proteinExistence type="predicted"/>
<evidence type="ECO:0000313" key="2">
    <source>
        <dbReference type="Proteomes" id="UP000248090"/>
    </source>
</evidence>